<proteinExistence type="inferred from homology"/>
<dbReference type="AlphaFoldDB" id="A0A381ZMJ3"/>
<dbReference type="InterPro" id="IPR004143">
    <property type="entry name" value="BPL_LPL_catalytic"/>
</dbReference>
<protein>
    <recommendedName>
        <fullName evidence="2">lipoyl(octanoyl) transferase</fullName>
        <ecNumber evidence="2">2.3.1.181</ecNumber>
    </recommendedName>
</protein>
<evidence type="ECO:0000259" key="5">
    <source>
        <dbReference type="PROSITE" id="PS51733"/>
    </source>
</evidence>
<organism evidence="6">
    <name type="scientific">marine metagenome</name>
    <dbReference type="NCBI Taxonomy" id="408172"/>
    <lineage>
        <taxon>unclassified sequences</taxon>
        <taxon>metagenomes</taxon>
        <taxon>ecological metagenomes</taxon>
    </lineage>
</organism>
<dbReference type="PANTHER" id="PTHR10993">
    <property type="entry name" value="OCTANOYLTRANSFERASE"/>
    <property type="match status" value="1"/>
</dbReference>
<evidence type="ECO:0000256" key="4">
    <source>
        <dbReference type="ARBA" id="ARBA00023315"/>
    </source>
</evidence>
<dbReference type="Gene3D" id="3.30.930.10">
    <property type="entry name" value="Bira Bifunctional Protein, Domain 2"/>
    <property type="match status" value="1"/>
</dbReference>
<evidence type="ECO:0000256" key="3">
    <source>
        <dbReference type="ARBA" id="ARBA00022679"/>
    </source>
</evidence>
<accession>A0A381ZMJ3</accession>
<dbReference type="EMBL" id="UINC01021925">
    <property type="protein sequence ID" value="SVA90506.1"/>
    <property type="molecule type" value="Genomic_DNA"/>
</dbReference>
<gene>
    <name evidence="6" type="ORF">METZ01_LOCUS143360</name>
</gene>
<dbReference type="EC" id="2.3.1.181" evidence="2"/>
<name>A0A381ZMJ3_9ZZZZ</name>
<reference evidence="6" key="1">
    <citation type="submission" date="2018-05" db="EMBL/GenBank/DDBJ databases">
        <authorList>
            <person name="Lanie J.A."/>
            <person name="Ng W.-L."/>
            <person name="Kazmierczak K.M."/>
            <person name="Andrzejewski T.M."/>
            <person name="Davidsen T.M."/>
            <person name="Wayne K.J."/>
            <person name="Tettelin H."/>
            <person name="Glass J.I."/>
            <person name="Rusch D."/>
            <person name="Podicherti R."/>
            <person name="Tsui H.-C.T."/>
            <person name="Winkler M.E."/>
        </authorList>
    </citation>
    <scope>NUCLEOTIDE SEQUENCE</scope>
</reference>
<dbReference type="InterPro" id="IPR020605">
    <property type="entry name" value="Octanoyltransferase_CS"/>
</dbReference>
<sequence length="221" mass="25776">MKKIYTKENIEIKTSNEFVDYSEAMEFMEDRVRKIICNKDKELIWFLNHDHMYTTGTSSDDNEILTHSNIPIIKTNRGGKTTYHGPGQRIVYFLINLNNRKKDVRKFVHLISISAIQLLAKLDIQATTYPDRVGIWVTKTNNNALLKEKKIGAIGLRIRKWVTYHGLSFNINPKLKFYKNINACGLKNYESTSTEDLESNLSQENFDKMYLQNFLKELSNV</sequence>
<evidence type="ECO:0000313" key="6">
    <source>
        <dbReference type="EMBL" id="SVA90506.1"/>
    </source>
</evidence>
<dbReference type="PANTHER" id="PTHR10993:SF7">
    <property type="entry name" value="LIPOYLTRANSFERASE 2, MITOCHONDRIAL-RELATED"/>
    <property type="match status" value="1"/>
</dbReference>
<dbReference type="HAMAP" id="MF_00013">
    <property type="entry name" value="LipB"/>
    <property type="match status" value="1"/>
</dbReference>
<dbReference type="NCBIfam" id="TIGR00214">
    <property type="entry name" value="lipB"/>
    <property type="match status" value="1"/>
</dbReference>
<keyword evidence="4" id="KW-0012">Acyltransferase</keyword>
<dbReference type="PIRSF" id="PIRSF016262">
    <property type="entry name" value="LPLase"/>
    <property type="match status" value="1"/>
</dbReference>
<keyword evidence="3" id="KW-0808">Transferase</keyword>
<dbReference type="PROSITE" id="PS01313">
    <property type="entry name" value="LIPB"/>
    <property type="match status" value="1"/>
</dbReference>
<dbReference type="InterPro" id="IPR045864">
    <property type="entry name" value="aa-tRNA-synth_II/BPL/LPL"/>
</dbReference>
<dbReference type="InterPro" id="IPR000544">
    <property type="entry name" value="Octanoyltransferase"/>
</dbReference>
<dbReference type="GO" id="GO:0033819">
    <property type="term" value="F:lipoyl(octanoyl) transferase activity"/>
    <property type="evidence" value="ECO:0007669"/>
    <property type="project" value="UniProtKB-EC"/>
</dbReference>
<evidence type="ECO:0000256" key="2">
    <source>
        <dbReference type="ARBA" id="ARBA00012334"/>
    </source>
</evidence>
<dbReference type="Pfam" id="PF21948">
    <property type="entry name" value="LplA-B_cat"/>
    <property type="match status" value="1"/>
</dbReference>
<evidence type="ECO:0000256" key="1">
    <source>
        <dbReference type="ARBA" id="ARBA00004821"/>
    </source>
</evidence>
<feature type="domain" description="BPL/LPL catalytic" evidence="5">
    <location>
        <begin position="38"/>
        <end position="221"/>
    </location>
</feature>
<dbReference type="UniPathway" id="UPA00538">
    <property type="reaction ID" value="UER00592"/>
</dbReference>
<comment type="pathway">
    <text evidence="1">Protein modification; protein lipoylation via endogenous pathway; protein N(6)-(lipoyl)lysine from octanoyl-[acyl-carrier-protein]: step 1/2.</text>
</comment>
<dbReference type="NCBIfam" id="NF010921">
    <property type="entry name" value="PRK14341.1"/>
    <property type="match status" value="1"/>
</dbReference>
<dbReference type="CDD" id="cd16444">
    <property type="entry name" value="LipB"/>
    <property type="match status" value="1"/>
</dbReference>
<dbReference type="PROSITE" id="PS51733">
    <property type="entry name" value="BPL_LPL_CATALYTIC"/>
    <property type="match status" value="1"/>
</dbReference>
<dbReference type="GO" id="GO:0009249">
    <property type="term" value="P:protein lipoylation"/>
    <property type="evidence" value="ECO:0007669"/>
    <property type="project" value="InterPro"/>
</dbReference>
<dbReference type="SUPFAM" id="SSF55681">
    <property type="entry name" value="Class II aaRS and biotin synthetases"/>
    <property type="match status" value="1"/>
</dbReference>